<feature type="compositionally biased region" description="Pro residues" evidence="6">
    <location>
        <begin position="377"/>
        <end position="389"/>
    </location>
</feature>
<feature type="domain" description="Protein kinase" evidence="8">
    <location>
        <begin position="16"/>
        <end position="274"/>
    </location>
</feature>
<reference evidence="9 10" key="1">
    <citation type="submission" date="2010-10" db="EMBL/GenBank/DDBJ databases">
        <title>Complete sequence of Frankia sp. EuI1c.</title>
        <authorList>
            <consortium name="US DOE Joint Genome Institute"/>
            <person name="Lucas S."/>
            <person name="Copeland A."/>
            <person name="Lapidus A."/>
            <person name="Cheng J.-F."/>
            <person name="Bruce D."/>
            <person name="Goodwin L."/>
            <person name="Pitluck S."/>
            <person name="Chertkov O."/>
            <person name="Detter J.C."/>
            <person name="Han C."/>
            <person name="Tapia R."/>
            <person name="Land M."/>
            <person name="Hauser L."/>
            <person name="Jeffries C."/>
            <person name="Kyrpides N."/>
            <person name="Ivanova N."/>
            <person name="Mikhailova N."/>
            <person name="Beauchemin N."/>
            <person name="Sen A."/>
            <person name="Sur S.A."/>
            <person name="Gtari M."/>
            <person name="Wall L."/>
            <person name="Tisa L."/>
            <person name="Woyke T."/>
        </authorList>
    </citation>
    <scope>NUCLEOTIDE SEQUENCE [LARGE SCALE GENOMIC DNA]</scope>
    <source>
        <strain evidence="10">DSM 45817 / CECT 9037 / EuI1c</strain>
    </source>
</reference>
<dbReference type="eggNOG" id="COG0515">
    <property type="taxonomic scope" value="Bacteria"/>
</dbReference>
<dbReference type="GO" id="GO:0004674">
    <property type="term" value="F:protein serine/threonine kinase activity"/>
    <property type="evidence" value="ECO:0007669"/>
    <property type="project" value="UniProtKB-KW"/>
</dbReference>
<evidence type="ECO:0000259" key="8">
    <source>
        <dbReference type="PROSITE" id="PS50011"/>
    </source>
</evidence>
<evidence type="ECO:0000313" key="9">
    <source>
        <dbReference type="EMBL" id="ADP84763.1"/>
    </source>
</evidence>
<keyword evidence="7" id="KW-0812">Transmembrane</keyword>
<evidence type="ECO:0000256" key="3">
    <source>
        <dbReference type="ARBA" id="ARBA00022777"/>
    </source>
</evidence>
<keyword evidence="2 5" id="KW-0547">Nucleotide-binding</keyword>
<feature type="transmembrane region" description="Helical" evidence="7">
    <location>
        <begin position="428"/>
        <end position="449"/>
    </location>
</feature>
<feature type="region of interest" description="Disordered" evidence="6">
    <location>
        <begin position="292"/>
        <end position="316"/>
    </location>
</feature>
<dbReference type="EMBL" id="CP002299">
    <property type="protein sequence ID" value="ADP84763.1"/>
    <property type="molecule type" value="Genomic_DNA"/>
</dbReference>
<feature type="region of interest" description="Disordered" evidence="6">
    <location>
        <begin position="337"/>
        <end position="362"/>
    </location>
</feature>
<keyword evidence="10" id="KW-1185">Reference proteome</keyword>
<dbReference type="Pfam" id="PF00069">
    <property type="entry name" value="Pkinase"/>
    <property type="match status" value="1"/>
</dbReference>
<gene>
    <name evidence="9" type="ordered locus">FraEuI1c_6794</name>
</gene>
<keyword evidence="3 9" id="KW-0418">Kinase</keyword>
<evidence type="ECO:0000256" key="2">
    <source>
        <dbReference type="ARBA" id="ARBA00022741"/>
    </source>
</evidence>
<dbReference type="InterPro" id="IPR008271">
    <property type="entry name" value="Ser/Thr_kinase_AS"/>
</dbReference>
<feature type="binding site" evidence="5">
    <location>
        <position position="44"/>
    </location>
    <ligand>
        <name>ATP</name>
        <dbReference type="ChEBI" id="CHEBI:30616"/>
    </ligand>
</feature>
<dbReference type="InParanoid" id="E3JDJ7"/>
<feature type="compositionally biased region" description="Pro residues" evidence="6">
    <location>
        <begin position="295"/>
        <end position="304"/>
    </location>
</feature>
<evidence type="ECO:0000256" key="4">
    <source>
        <dbReference type="ARBA" id="ARBA00022840"/>
    </source>
</evidence>
<name>E3JDJ7_PSEI1</name>
<dbReference type="PANTHER" id="PTHR44329">
    <property type="entry name" value="SERINE/THREONINE-PROTEIN KINASE TNNI3K-RELATED"/>
    <property type="match status" value="1"/>
</dbReference>
<dbReference type="SUPFAM" id="SSF56112">
    <property type="entry name" value="Protein kinase-like (PK-like)"/>
    <property type="match status" value="1"/>
</dbReference>
<dbReference type="HOGENOM" id="CLU_608014_0_0_11"/>
<dbReference type="GO" id="GO:0005524">
    <property type="term" value="F:ATP binding"/>
    <property type="evidence" value="ECO:0007669"/>
    <property type="project" value="UniProtKB-UniRule"/>
</dbReference>
<proteinExistence type="predicted"/>
<dbReference type="STRING" id="298654.FraEuI1c_6794"/>
<evidence type="ECO:0000256" key="6">
    <source>
        <dbReference type="SAM" id="MobiDB-lite"/>
    </source>
</evidence>
<dbReference type="PROSITE" id="PS00108">
    <property type="entry name" value="PROTEIN_KINASE_ST"/>
    <property type="match status" value="1"/>
</dbReference>
<dbReference type="InterPro" id="IPR017441">
    <property type="entry name" value="Protein_kinase_ATP_BS"/>
</dbReference>
<accession>E3JDJ7</accession>
<dbReference type="OrthoDB" id="9801841at2"/>
<keyword evidence="4 5" id="KW-0067">ATP-binding</keyword>
<dbReference type="Proteomes" id="UP000002484">
    <property type="component" value="Chromosome"/>
</dbReference>
<keyword evidence="7" id="KW-0472">Membrane</keyword>
<dbReference type="PANTHER" id="PTHR44329:SF288">
    <property type="entry name" value="MITOGEN-ACTIVATED PROTEIN KINASE KINASE KINASE 20"/>
    <property type="match status" value="1"/>
</dbReference>
<dbReference type="InterPro" id="IPR000719">
    <property type="entry name" value="Prot_kinase_dom"/>
</dbReference>
<dbReference type="KEGG" id="fri:FraEuI1c_6794"/>
<organism evidence="9 10">
    <name type="scientific">Pseudofrankia inefficax (strain DSM 45817 / CECT 9037 / DDB 130130 / EuI1c)</name>
    <name type="common">Frankia inefficax</name>
    <dbReference type="NCBI Taxonomy" id="298654"/>
    <lineage>
        <taxon>Bacteria</taxon>
        <taxon>Bacillati</taxon>
        <taxon>Actinomycetota</taxon>
        <taxon>Actinomycetes</taxon>
        <taxon>Frankiales</taxon>
        <taxon>Frankiaceae</taxon>
        <taxon>Pseudofrankia</taxon>
    </lineage>
</organism>
<evidence type="ECO:0000256" key="1">
    <source>
        <dbReference type="ARBA" id="ARBA00022679"/>
    </source>
</evidence>
<sequence>MLFDWAAVRTALPSVRLLDEPLGRGASSVVLRGEDWVYGAVAVKVLPPEAVGDARHEASILATKLDHPHIVKVLYGSATNEIAAIVMELLPGGSLRTRLRQGRVTPEWACAVVLAVAAALDSAHHVLLHRDVKPENILFTADDQPKLADFGIARAFEGSVVNSTWPVGTWRYMAPEQFRADALRNTTDIYALGLVAYELLTGRPPFHWADATWESHRQCHENVQPPALIGVANPIARVVLRALRKDPADRPQDARAFFFELAAAAAAALGPDWLARADVRLELADDLAAALRPPGQAPASPPAPRAGAGGAAGAPATQPVTLPSVAVPSVAVPPVAVPSVAGPRDAVPRDAPGRPAEPTADVAGVAAAAGRRLQVRPPLPAVGPGPAWLPPQRASSTGPRPAPSADTGAVRARTGEDPGFRLAARRGALRVFAAVALIVAVVVLAVVMVH</sequence>
<evidence type="ECO:0000313" key="10">
    <source>
        <dbReference type="Proteomes" id="UP000002484"/>
    </source>
</evidence>
<keyword evidence="7" id="KW-1133">Transmembrane helix</keyword>
<dbReference type="PROSITE" id="PS50011">
    <property type="entry name" value="PROTEIN_KINASE_DOM"/>
    <property type="match status" value="1"/>
</dbReference>
<evidence type="ECO:0000256" key="7">
    <source>
        <dbReference type="SAM" id="Phobius"/>
    </source>
</evidence>
<dbReference type="AlphaFoldDB" id="E3JDJ7"/>
<keyword evidence="1" id="KW-0808">Transferase</keyword>
<dbReference type="Gene3D" id="1.10.510.10">
    <property type="entry name" value="Transferase(Phosphotransferase) domain 1"/>
    <property type="match status" value="1"/>
</dbReference>
<evidence type="ECO:0000256" key="5">
    <source>
        <dbReference type="PROSITE-ProRule" id="PRU10141"/>
    </source>
</evidence>
<dbReference type="PROSITE" id="PS00107">
    <property type="entry name" value="PROTEIN_KINASE_ATP"/>
    <property type="match status" value="1"/>
</dbReference>
<dbReference type="SMART" id="SM00220">
    <property type="entry name" value="S_TKc"/>
    <property type="match status" value="1"/>
</dbReference>
<protein>
    <submittedName>
        <fullName evidence="9">Serine/threonine protein kinase</fullName>
    </submittedName>
</protein>
<dbReference type="InterPro" id="IPR011009">
    <property type="entry name" value="Kinase-like_dom_sf"/>
</dbReference>
<dbReference type="InterPro" id="IPR051681">
    <property type="entry name" value="Ser/Thr_Kinases-Pseudokinases"/>
</dbReference>
<feature type="region of interest" description="Disordered" evidence="6">
    <location>
        <begin position="376"/>
        <end position="413"/>
    </location>
</feature>
<dbReference type="RefSeq" id="WP_013427874.1">
    <property type="nucleotide sequence ID" value="NC_014666.1"/>
</dbReference>
<keyword evidence="9" id="KW-0723">Serine/threonine-protein kinase</keyword>
<dbReference type="CDD" id="cd14014">
    <property type="entry name" value="STKc_PknB_like"/>
    <property type="match status" value="1"/>
</dbReference>